<dbReference type="GO" id="GO:0008270">
    <property type="term" value="F:zinc ion binding"/>
    <property type="evidence" value="ECO:0007669"/>
    <property type="project" value="UniProtKB-KW"/>
</dbReference>
<proteinExistence type="predicted"/>
<evidence type="ECO:0000313" key="3">
    <source>
        <dbReference type="EMBL" id="GAV58237.1"/>
    </source>
</evidence>
<dbReference type="PROSITE" id="PS50158">
    <property type="entry name" value="ZF_CCHC"/>
    <property type="match status" value="1"/>
</dbReference>
<accession>A0A1Q3AR64</accession>
<keyword evidence="1" id="KW-0479">Metal-binding</keyword>
<sequence>RQGKGPITSWRRMKQLLIGRFLPLDYEQYLFQFKDVSGSASITRKQAVVPISREALKNFNPYARAMPGKCYRCQKPGYHSNKCPKRMPVNFVEPYDAEYEGQEGEEEEDLQLYDEVKFAEKEGERVTCVV</sequence>
<dbReference type="Proteomes" id="UP000187406">
    <property type="component" value="Unassembled WGS sequence"/>
</dbReference>
<protein>
    <recommendedName>
        <fullName evidence="2">CCHC-type domain-containing protein</fullName>
    </recommendedName>
</protein>
<dbReference type="InterPro" id="IPR001878">
    <property type="entry name" value="Znf_CCHC"/>
</dbReference>
<feature type="non-terminal residue" evidence="3">
    <location>
        <position position="1"/>
    </location>
</feature>
<dbReference type="InterPro" id="IPR036875">
    <property type="entry name" value="Znf_CCHC_sf"/>
</dbReference>
<evidence type="ECO:0000313" key="4">
    <source>
        <dbReference type="Proteomes" id="UP000187406"/>
    </source>
</evidence>
<organism evidence="3 4">
    <name type="scientific">Cephalotus follicularis</name>
    <name type="common">Albany pitcher plant</name>
    <dbReference type="NCBI Taxonomy" id="3775"/>
    <lineage>
        <taxon>Eukaryota</taxon>
        <taxon>Viridiplantae</taxon>
        <taxon>Streptophyta</taxon>
        <taxon>Embryophyta</taxon>
        <taxon>Tracheophyta</taxon>
        <taxon>Spermatophyta</taxon>
        <taxon>Magnoliopsida</taxon>
        <taxon>eudicotyledons</taxon>
        <taxon>Gunneridae</taxon>
        <taxon>Pentapetalae</taxon>
        <taxon>rosids</taxon>
        <taxon>fabids</taxon>
        <taxon>Oxalidales</taxon>
        <taxon>Cephalotaceae</taxon>
        <taxon>Cephalotus</taxon>
    </lineage>
</organism>
<keyword evidence="1" id="KW-0862">Zinc</keyword>
<gene>
    <name evidence="3" type="ORF">CFOL_v3_01771</name>
</gene>
<name>A0A1Q3AR64_CEPFO</name>
<keyword evidence="4" id="KW-1185">Reference proteome</keyword>
<dbReference type="GO" id="GO:0003676">
    <property type="term" value="F:nucleic acid binding"/>
    <property type="evidence" value="ECO:0007669"/>
    <property type="project" value="InterPro"/>
</dbReference>
<dbReference type="OrthoDB" id="1934635at2759"/>
<evidence type="ECO:0000259" key="2">
    <source>
        <dbReference type="PROSITE" id="PS50158"/>
    </source>
</evidence>
<dbReference type="InParanoid" id="A0A1Q3AR64"/>
<keyword evidence="1" id="KW-0863">Zinc-finger</keyword>
<feature type="domain" description="CCHC-type" evidence="2">
    <location>
        <begin position="69"/>
        <end position="85"/>
    </location>
</feature>
<dbReference type="SUPFAM" id="SSF57756">
    <property type="entry name" value="Retrovirus zinc finger-like domains"/>
    <property type="match status" value="1"/>
</dbReference>
<reference evidence="4" key="1">
    <citation type="submission" date="2016-04" db="EMBL/GenBank/DDBJ databases">
        <title>Cephalotus genome sequencing.</title>
        <authorList>
            <person name="Fukushima K."/>
            <person name="Hasebe M."/>
            <person name="Fang X."/>
        </authorList>
    </citation>
    <scope>NUCLEOTIDE SEQUENCE [LARGE SCALE GENOMIC DNA]</scope>
    <source>
        <strain evidence="4">cv. St1</strain>
    </source>
</reference>
<comment type="caution">
    <text evidence="3">The sequence shown here is derived from an EMBL/GenBank/DDBJ whole genome shotgun (WGS) entry which is preliminary data.</text>
</comment>
<evidence type="ECO:0000256" key="1">
    <source>
        <dbReference type="PROSITE-ProRule" id="PRU00047"/>
    </source>
</evidence>
<dbReference type="EMBL" id="BDDD01000062">
    <property type="protein sequence ID" value="GAV58237.1"/>
    <property type="molecule type" value="Genomic_DNA"/>
</dbReference>
<dbReference type="AlphaFoldDB" id="A0A1Q3AR64"/>